<evidence type="ECO:0000256" key="2">
    <source>
        <dbReference type="PROSITE-ProRule" id="PRU00023"/>
    </source>
</evidence>
<dbReference type="InterPro" id="IPR007111">
    <property type="entry name" value="NACHT_NTPase"/>
</dbReference>
<feature type="domain" description="NACHT" evidence="5">
    <location>
        <begin position="309"/>
        <end position="426"/>
    </location>
</feature>
<dbReference type="Pfam" id="PF12796">
    <property type="entry name" value="Ank_2"/>
    <property type="match status" value="2"/>
</dbReference>
<dbReference type="Gene3D" id="3.40.50.300">
    <property type="entry name" value="P-loop containing nucleotide triphosphate hydrolases"/>
    <property type="match status" value="1"/>
</dbReference>
<dbReference type="SMART" id="SM00248">
    <property type="entry name" value="ANK"/>
    <property type="match status" value="4"/>
</dbReference>
<dbReference type="Pfam" id="PF24883">
    <property type="entry name" value="NPHP3_N"/>
    <property type="match status" value="1"/>
</dbReference>
<evidence type="ECO:0000259" key="5">
    <source>
        <dbReference type="PROSITE" id="PS50837"/>
    </source>
</evidence>
<protein>
    <recommendedName>
        <fullName evidence="5">NACHT domain-containing protein</fullName>
    </recommendedName>
</protein>
<dbReference type="InterPro" id="IPR054471">
    <property type="entry name" value="GPIID_WHD"/>
</dbReference>
<gene>
    <name evidence="6" type="ORF">CEP54_006268</name>
</gene>
<keyword evidence="7" id="KW-1185">Reference proteome</keyword>
<dbReference type="PANTHER" id="PTHR10039:SF14">
    <property type="entry name" value="NACHT DOMAIN-CONTAINING PROTEIN"/>
    <property type="match status" value="1"/>
</dbReference>
<evidence type="ECO:0000256" key="1">
    <source>
        <dbReference type="ARBA" id="ARBA00022737"/>
    </source>
</evidence>
<evidence type="ECO:0000313" key="7">
    <source>
        <dbReference type="Proteomes" id="UP000288168"/>
    </source>
</evidence>
<dbReference type="Gene3D" id="1.25.40.20">
    <property type="entry name" value="Ankyrin repeat-containing domain"/>
    <property type="match status" value="1"/>
</dbReference>
<dbReference type="InterPro" id="IPR002110">
    <property type="entry name" value="Ankyrin_rpt"/>
</dbReference>
<name>A0A428Q805_9HYPO</name>
<dbReference type="Pfam" id="PF24809">
    <property type="entry name" value="DUF7708"/>
    <property type="match status" value="1"/>
</dbReference>
<evidence type="ECO:0000256" key="3">
    <source>
        <dbReference type="SAM" id="Coils"/>
    </source>
</evidence>
<dbReference type="SUPFAM" id="SSF52540">
    <property type="entry name" value="P-loop containing nucleoside triphosphate hydrolases"/>
    <property type="match status" value="1"/>
</dbReference>
<comment type="caution">
    <text evidence="6">The sequence shown here is derived from an EMBL/GenBank/DDBJ whole genome shotgun (WGS) entry which is preliminary data.</text>
</comment>
<dbReference type="SUPFAM" id="SSF48403">
    <property type="entry name" value="Ankyrin repeat"/>
    <property type="match status" value="1"/>
</dbReference>
<dbReference type="PROSITE" id="PS50837">
    <property type="entry name" value="NACHT"/>
    <property type="match status" value="1"/>
</dbReference>
<feature type="region of interest" description="Disordered" evidence="4">
    <location>
        <begin position="1124"/>
        <end position="1144"/>
    </location>
</feature>
<feature type="repeat" description="ANK" evidence="2">
    <location>
        <begin position="1032"/>
        <end position="1056"/>
    </location>
</feature>
<reference evidence="6 7" key="1">
    <citation type="submission" date="2017-06" db="EMBL/GenBank/DDBJ databases">
        <title>Comparative genomic analysis of Ambrosia Fusariam Clade fungi.</title>
        <authorList>
            <person name="Stajich J.E."/>
            <person name="Carrillo J."/>
            <person name="Kijimoto T."/>
            <person name="Eskalen A."/>
            <person name="O'Donnell K."/>
            <person name="Kasson M."/>
        </authorList>
    </citation>
    <scope>NUCLEOTIDE SEQUENCE [LARGE SCALE GENOMIC DNA]</scope>
    <source>
        <strain evidence="6 7">NRRL62584</strain>
    </source>
</reference>
<accession>A0A428Q805</accession>
<feature type="repeat" description="ANK" evidence="2">
    <location>
        <begin position="994"/>
        <end position="1015"/>
    </location>
</feature>
<dbReference type="Proteomes" id="UP000288168">
    <property type="component" value="Unassembled WGS sequence"/>
</dbReference>
<organism evidence="6 7">
    <name type="scientific">Fusarium duplospermum</name>
    <dbReference type="NCBI Taxonomy" id="1325734"/>
    <lineage>
        <taxon>Eukaryota</taxon>
        <taxon>Fungi</taxon>
        <taxon>Dikarya</taxon>
        <taxon>Ascomycota</taxon>
        <taxon>Pezizomycotina</taxon>
        <taxon>Sordariomycetes</taxon>
        <taxon>Hypocreomycetidae</taxon>
        <taxon>Hypocreales</taxon>
        <taxon>Nectriaceae</taxon>
        <taxon>Fusarium</taxon>
        <taxon>Fusarium solani species complex</taxon>
    </lineage>
</organism>
<evidence type="ECO:0000256" key="4">
    <source>
        <dbReference type="SAM" id="MobiDB-lite"/>
    </source>
</evidence>
<feature type="coiled-coil region" evidence="3">
    <location>
        <begin position="215"/>
        <end position="261"/>
    </location>
</feature>
<dbReference type="EMBL" id="NKCI01000051">
    <property type="protein sequence ID" value="RSL61425.1"/>
    <property type="molecule type" value="Genomic_DNA"/>
</dbReference>
<dbReference type="Pfam" id="PF22939">
    <property type="entry name" value="WHD_GPIID"/>
    <property type="match status" value="1"/>
</dbReference>
<dbReference type="AlphaFoldDB" id="A0A428Q805"/>
<dbReference type="OrthoDB" id="21416at2759"/>
<dbReference type="InterPro" id="IPR056125">
    <property type="entry name" value="DUF7708"/>
</dbReference>
<dbReference type="STRING" id="1325734.A0A428Q805"/>
<dbReference type="PROSITE" id="PS50297">
    <property type="entry name" value="ANK_REP_REGION"/>
    <property type="match status" value="2"/>
</dbReference>
<dbReference type="InterPro" id="IPR036770">
    <property type="entry name" value="Ankyrin_rpt-contain_sf"/>
</dbReference>
<sequence length="1144" mass="129353">MSSLPSQVSPCPEEAQTPVVSDPIFDKALAQFEKRLTKKHREIFAQCTIDDVKSQIRHIQDRHGSQRRLKHMGRLSKFIEGMVQLGQVVEVFLNIHNGVAFIWGPIKFLLLTASTWIDSLDSLLEVYGRIGEVLPNLTRYTKVYEKYPSVHTHLEAYYCDILEFHSNALEVFSRPGWKSLFRSTWKTFETQFRPILKNLERHRVMLSEEKLTAVMEETQKQGQSIEDKLDRLNKDWQERDRRNAERELASHREHLNQQRSIVQNKIDSPDFQDDHEFASQKRHQSTSGNWILNHPLLLEWFEISSKVNRKIYLSGIPGAGKTILTSRVISQLKHRQLKSKAPAEKFSVAYFYFKHSQPEKRSMVSLLLALLSQLISQDESLLDHVYQTYCTAEQQRLRCLDTLSSLVSTALQSQSLCFVIVDGLDECTEAPKVLEWFEKIMSSREEDSSGTSKSAIRLFISAQRDGVLEGLMSEYDSIQLETTAGHGHDIKTFTMNVAAEIRKKFDLNSEVEQEIVSRVSSRAGGMFLYAQLVVGNLLHQTNKYALKQELKAETFPEGLSQAYERVIIRVLGNPKKAERDAAKQILGMIMCACRPLHWREIQSKFCIDINEGEADLDRQLVLTCKELCGSLVEESSLEPSFSSTGEAVVDLVHSTAKIYLIQTEELSMAVENAKMALFCAEYLLSRPLVPGISRLEIQQHAIKGYYGFQDYAVAFWWQHAQQVLAAPALETELNQSVLQAVHRAMIDIGELEQGEDPNKCPESIQSLKSQLERVPQNLRDWEAISICEMRTVAIREAIHSLLNQPDNGGLTVLPLYGPWRYKCPKPWCQFFSSGFDEPQNRQTHINQHDLPFRCDFQGCFAAKVGFATETDLKKHTARWHPKEEQILFPTPKQPTSARPGIMKAAERGDLDTIKILVEQAIVSPHYQTNGHENIALWILQNAANKADFNIRDKNIVGRTPLSLAAENGYDIIVKLLLATEGVEVDSKATGVINGGRTPLSFAAQNGHETIVKLLLATEGVEADSKATSERNGGRTPLSYAAENGRKTIVRLLLDTGKVDPKAKDNKNRTPWSLAVGKSHTAVSRLLPEDPIDPAFDMGPRMELQDPIDGRNVLRDFVFDSTLHDNDGDNGPFDFPEAFSMGDEG</sequence>
<evidence type="ECO:0000313" key="6">
    <source>
        <dbReference type="EMBL" id="RSL61425.1"/>
    </source>
</evidence>
<keyword evidence="1" id="KW-0677">Repeat</keyword>
<proteinExistence type="predicted"/>
<dbReference type="InterPro" id="IPR056884">
    <property type="entry name" value="NPHP3-like_N"/>
</dbReference>
<dbReference type="PANTHER" id="PTHR10039">
    <property type="entry name" value="AMELOGENIN"/>
    <property type="match status" value="1"/>
</dbReference>
<dbReference type="InterPro" id="IPR027417">
    <property type="entry name" value="P-loop_NTPase"/>
</dbReference>
<keyword evidence="3" id="KW-0175">Coiled coil</keyword>
<keyword evidence="2" id="KW-0040">ANK repeat</keyword>
<dbReference type="PROSITE" id="PS50088">
    <property type="entry name" value="ANK_REPEAT"/>
    <property type="match status" value="2"/>
</dbReference>